<proteinExistence type="inferred from homology"/>
<feature type="repeat" description="WD" evidence="4">
    <location>
        <begin position="147"/>
        <end position="186"/>
    </location>
</feature>
<protein>
    <recommendedName>
        <fullName evidence="7">THO complex subunit 6</fullName>
    </recommendedName>
</protein>
<gene>
    <name evidence="5" type="primary">106664865</name>
</gene>
<evidence type="ECO:0000313" key="6">
    <source>
        <dbReference type="Proteomes" id="UP000494040"/>
    </source>
</evidence>
<evidence type="ECO:0008006" key="7">
    <source>
        <dbReference type="Google" id="ProtNLM"/>
    </source>
</evidence>
<dbReference type="PANTHER" id="PTHR44411:SF1">
    <property type="entry name" value="THO COMPLEX SUBUNIT 6 HOMOLOG"/>
    <property type="match status" value="1"/>
</dbReference>
<name>A0A8I6TFF4_CIMLE</name>
<keyword evidence="3" id="KW-0677">Repeat</keyword>
<comment type="similarity">
    <text evidence="1">Belongs to the WD repeat THOC6 family.</text>
</comment>
<sequence length="322" mass="35554">MVDKKFYNTVLSQVFSPCGNWLICGCIYGDIAIFDLKSILKDNENADKVPKHIYTVPNKEQVCSLSSSDKFLIVGTVGAIFGLDWDTIKSLSPQVSWTITLPTSNDKLLKTDVNSMFVKENAELYAGCGDCTIYAFSLEDGKMIRNYKGHTDYIHSITTNEQIMASASEDGSVRLWDFRQPGMTNMLEPSKDPKLSRPHLGKWIGDVDLTQDWMVCGGGPGLGLWHLRTLEMMSIFNSTSDNIFHITKLQGGSVLAGGSGNHFYQLSYTGQVLSKLQTSSSTIYSALYTTTPNEVLTLAGASSSIDICTNFTYSHQVVSFYS</sequence>
<dbReference type="SUPFAM" id="SSF50978">
    <property type="entry name" value="WD40 repeat-like"/>
    <property type="match status" value="1"/>
</dbReference>
<dbReference type="Pfam" id="PF00400">
    <property type="entry name" value="WD40"/>
    <property type="match status" value="1"/>
</dbReference>
<dbReference type="InterPro" id="IPR019775">
    <property type="entry name" value="WD40_repeat_CS"/>
</dbReference>
<evidence type="ECO:0000256" key="4">
    <source>
        <dbReference type="PROSITE-ProRule" id="PRU00221"/>
    </source>
</evidence>
<dbReference type="PROSITE" id="PS50294">
    <property type="entry name" value="WD_REPEATS_REGION"/>
    <property type="match status" value="1"/>
</dbReference>
<evidence type="ECO:0000256" key="2">
    <source>
        <dbReference type="ARBA" id="ARBA00022574"/>
    </source>
</evidence>
<dbReference type="PANTHER" id="PTHR44411">
    <property type="entry name" value="THO COMPLEX SUBUNIT 6 HOMOLOG"/>
    <property type="match status" value="1"/>
</dbReference>
<reference evidence="5" key="1">
    <citation type="submission" date="2022-01" db="UniProtKB">
        <authorList>
            <consortium name="EnsemblMetazoa"/>
        </authorList>
    </citation>
    <scope>IDENTIFICATION</scope>
</reference>
<dbReference type="InterPro" id="IPR015943">
    <property type="entry name" value="WD40/YVTN_repeat-like_dom_sf"/>
</dbReference>
<evidence type="ECO:0000256" key="1">
    <source>
        <dbReference type="ARBA" id="ARBA00009728"/>
    </source>
</evidence>
<dbReference type="InterPro" id="IPR036322">
    <property type="entry name" value="WD40_repeat_dom_sf"/>
</dbReference>
<dbReference type="OMA" id="FTEDWLL"/>
<accession>A0A8I6TFF4</accession>
<dbReference type="PROSITE" id="PS51257">
    <property type="entry name" value="PROKAR_LIPOPROTEIN"/>
    <property type="match status" value="1"/>
</dbReference>
<dbReference type="SMART" id="SM00320">
    <property type="entry name" value="WD40"/>
    <property type="match status" value="2"/>
</dbReference>
<dbReference type="OrthoDB" id="273067at2759"/>
<dbReference type="GO" id="GO:0000346">
    <property type="term" value="C:transcription export complex"/>
    <property type="evidence" value="ECO:0007669"/>
    <property type="project" value="TreeGrafter"/>
</dbReference>
<dbReference type="GO" id="GO:0006406">
    <property type="term" value="P:mRNA export from nucleus"/>
    <property type="evidence" value="ECO:0007669"/>
    <property type="project" value="TreeGrafter"/>
</dbReference>
<dbReference type="InterPro" id="IPR042626">
    <property type="entry name" value="THOC6"/>
</dbReference>
<evidence type="ECO:0000313" key="5">
    <source>
        <dbReference type="EnsemblMetazoa" id="XP_014246386.1"/>
    </source>
</evidence>
<dbReference type="InterPro" id="IPR001680">
    <property type="entry name" value="WD40_rpt"/>
</dbReference>
<dbReference type="PROSITE" id="PS00678">
    <property type="entry name" value="WD_REPEATS_1"/>
    <property type="match status" value="1"/>
</dbReference>
<dbReference type="AlphaFoldDB" id="A0A8I6TFF4"/>
<evidence type="ECO:0000256" key="3">
    <source>
        <dbReference type="ARBA" id="ARBA00022737"/>
    </source>
</evidence>
<dbReference type="Proteomes" id="UP000494040">
    <property type="component" value="Unassembled WGS sequence"/>
</dbReference>
<keyword evidence="2 4" id="KW-0853">WD repeat</keyword>
<dbReference type="KEGG" id="clec:106664865"/>
<dbReference type="EnsemblMetazoa" id="XM_014390900.2">
    <property type="protein sequence ID" value="XP_014246386.1"/>
    <property type="gene ID" value="LOC106664865"/>
</dbReference>
<keyword evidence="6" id="KW-1185">Reference proteome</keyword>
<dbReference type="Gene3D" id="2.130.10.10">
    <property type="entry name" value="YVTN repeat-like/Quinoprotein amine dehydrogenase"/>
    <property type="match status" value="1"/>
</dbReference>
<dbReference type="PROSITE" id="PS50082">
    <property type="entry name" value="WD_REPEATS_2"/>
    <property type="match status" value="1"/>
</dbReference>
<organism evidence="5 6">
    <name type="scientific">Cimex lectularius</name>
    <name type="common">Bed bug</name>
    <name type="synonym">Acanthia lectularia</name>
    <dbReference type="NCBI Taxonomy" id="79782"/>
    <lineage>
        <taxon>Eukaryota</taxon>
        <taxon>Metazoa</taxon>
        <taxon>Ecdysozoa</taxon>
        <taxon>Arthropoda</taxon>
        <taxon>Hexapoda</taxon>
        <taxon>Insecta</taxon>
        <taxon>Pterygota</taxon>
        <taxon>Neoptera</taxon>
        <taxon>Paraneoptera</taxon>
        <taxon>Hemiptera</taxon>
        <taxon>Heteroptera</taxon>
        <taxon>Panheteroptera</taxon>
        <taxon>Cimicomorpha</taxon>
        <taxon>Cimicidae</taxon>
        <taxon>Cimex</taxon>
    </lineage>
</organism>
<dbReference type="GO" id="GO:0000347">
    <property type="term" value="C:THO complex"/>
    <property type="evidence" value="ECO:0007669"/>
    <property type="project" value="TreeGrafter"/>
</dbReference>